<dbReference type="EMBL" id="BAABWN010000012">
    <property type="protein sequence ID" value="GAA6169495.1"/>
    <property type="molecule type" value="Genomic_DNA"/>
</dbReference>
<dbReference type="InterPro" id="IPR028946">
    <property type="entry name" value="Ntox44"/>
</dbReference>
<feature type="domain" description="Bacterial toxin 44" evidence="1">
    <location>
        <begin position="108"/>
        <end position="221"/>
    </location>
</feature>
<gene>
    <name evidence="2" type="ORF">NBRC116591_33060</name>
</gene>
<evidence type="ECO:0000313" key="2">
    <source>
        <dbReference type="EMBL" id="GAA6169495.1"/>
    </source>
</evidence>
<dbReference type="Proteomes" id="UP001465153">
    <property type="component" value="Unassembled WGS sequence"/>
</dbReference>
<proteinExistence type="predicted"/>
<name>A0ABQ0ACW1_9GAMM</name>
<comment type="caution">
    <text evidence="2">The sequence shown here is derived from an EMBL/GenBank/DDBJ whole genome shotgun (WGS) entry which is preliminary data.</text>
</comment>
<evidence type="ECO:0000259" key="1">
    <source>
        <dbReference type="Pfam" id="PF15607"/>
    </source>
</evidence>
<keyword evidence="3" id="KW-1185">Reference proteome</keyword>
<dbReference type="RefSeq" id="WP_353304004.1">
    <property type="nucleotide sequence ID" value="NZ_BAABWN010000012.1"/>
</dbReference>
<protein>
    <recommendedName>
        <fullName evidence="1">Bacterial toxin 44 domain-containing protein</fullName>
    </recommendedName>
</protein>
<accession>A0ABQ0ACW1</accession>
<reference evidence="2 3" key="1">
    <citation type="submission" date="2024-04" db="EMBL/GenBank/DDBJ databases">
        <title>Draft genome sequence of Sessilibacter corallicola NBRC 116591.</title>
        <authorList>
            <person name="Miyakawa T."/>
            <person name="Kusuya Y."/>
            <person name="Miura T."/>
        </authorList>
    </citation>
    <scope>NUCLEOTIDE SEQUENCE [LARGE SCALE GENOMIC DNA]</scope>
    <source>
        <strain evidence="2 3">KU-00831-HH</strain>
    </source>
</reference>
<evidence type="ECO:0000313" key="3">
    <source>
        <dbReference type="Proteomes" id="UP001465153"/>
    </source>
</evidence>
<organism evidence="2 3">
    <name type="scientific">Sessilibacter corallicola</name>
    <dbReference type="NCBI Taxonomy" id="2904075"/>
    <lineage>
        <taxon>Bacteria</taxon>
        <taxon>Pseudomonadati</taxon>
        <taxon>Pseudomonadota</taxon>
        <taxon>Gammaproteobacteria</taxon>
        <taxon>Cellvibrionales</taxon>
        <taxon>Cellvibrionaceae</taxon>
        <taxon>Sessilibacter</taxon>
    </lineage>
</organism>
<sequence length="261" mass="29558">MSINWVEIRELSTTPDNINDPVDIVIDCPHEDSALDIAIYMVDEIQRNTKSDAALQMIAGNQYDAVEEIGKWQEQGKDKGFVGSLIHSATMPEFVKLQTIHRVNAFAKWTEMVAQNNAWDHKPIIAAKFPTNGKSTRFHHKYKEYEYYYDIWSNIHYGYVGVYCGFSKSVLLDGAGLEQIGSDLLRPQLPESRKEANGSGLRQFDDTTDSLSIALGIELFETYPDPNSLTPMILMEAITKVDYPIRDGSKKLHKCADAYKQ</sequence>
<dbReference type="Pfam" id="PF15607">
    <property type="entry name" value="Ntox44"/>
    <property type="match status" value="1"/>
</dbReference>